<dbReference type="Pfam" id="PF00657">
    <property type="entry name" value="Lipase_GDSL"/>
    <property type="match status" value="1"/>
</dbReference>
<evidence type="ECO:0000313" key="5">
    <source>
        <dbReference type="Proteomes" id="UP000516437"/>
    </source>
</evidence>
<dbReference type="OrthoDB" id="1600564at2759"/>
<evidence type="ECO:0000256" key="3">
    <source>
        <dbReference type="SAM" id="SignalP"/>
    </source>
</evidence>
<dbReference type="PANTHER" id="PTHR45966">
    <property type="entry name" value="GDSL-LIKE LIPASE/ACYLHYDROLASE"/>
    <property type="match status" value="1"/>
</dbReference>
<sequence length="388" mass="42643">MARLISRVDFSIVCVTLALAISCRAWGSTTTLVKTPFFIFGDSIVDAGNNNYIDTIPEMQANYKPYGESGYFGEPTGRFSNGRLIVDFIAEYAGLPVIPPFLKPDADFVYGVNFASGGAGVLPETNQGLAIDLPTQVKNFDKVHKSFAEKFGEEIAKELISEAVYFISVGSNDYLGGYLLADPKVREDYNPEQYVGIVIGNLTKTIQVLHEKGARKFAFLSLAPLGCMPILKALNLDTSKGGCFEEGSAIAQAHNKALKIVLASLEYLLQGFKYCDSNFYDWCLERINYPAENGLENGIDACCGSGPFGGTFTCGKTTDYQLCDNVEYRIWWDSYHPTQALYAPAAKYLWNGSRPSVGPNNIQGLFNAKEKQIIADEVDDPKSQPIIY</sequence>
<dbReference type="PANTHER" id="PTHR45966:SF13">
    <property type="entry name" value="GDSL ESTERASE_LIPASE"/>
    <property type="match status" value="1"/>
</dbReference>
<dbReference type="InterPro" id="IPR008265">
    <property type="entry name" value="Lipase_GDSL_AS"/>
</dbReference>
<evidence type="ECO:0000256" key="2">
    <source>
        <dbReference type="ARBA" id="ARBA00022729"/>
    </source>
</evidence>
<keyword evidence="2 3" id="KW-0732">Signal</keyword>
<dbReference type="GO" id="GO:0016298">
    <property type="term" value="F:lipase activity"/>
    <property type="evidence" value="ECO:0007669"/>
    <property type="project" value="InterPro"/>
</dbReference>
<dbReference type="AlphaFoldDB" id="A0A6A1VBG9"/>
<gene>
    <name evidence="4" type="ORF">CJ030_MR6G018875</name>
</gene>
<dbReference type="SUPFAM" id="SSF52266">
    <property type="entry name" value="SGNH hydrolase"/>
    <property type="match status" value="1"/>
</dbReference>
<feature type="chain" id="PRO_5025379673" evidence="3">
    <location>
        <begin position="21"/>
        <end position="388"/>
    </location>
</feature>
<dbReference type="PROSITE" id="PS01098">
    <property type="entry name" value="LIPASE_GDSL_SER"/>
    <property type="match status" value="1"/>
</dbReference>
<organism evidence="4 5">
    <name type="scientific">Morella rubra</name>
    <name type="common">Chinese bayberry</name>
    <dbReference type="NCBI Taxonomy" id="262757"/>
    <lineage>
        <taxon>Eukaryota</taxon>
        <taxon>Viridiplantae</taxon>
        <taxon>Streptophyta</taxon>
        <taxon>Embryophyta</taxon>
        <taxon>Tracheophyta</taxon>
        <taxon>Spermatophyta</taxon>
        <taxon>Magnoliopsida</taxon>
        <taxon>eudicotyledons</taxon>
        <taxon>Gunneridae</taxon>
        <taxon>Pentapetalae</taxon>
        <taxon>rosids</taxon>
        <taxon>fabids</taxon>
        <taxon>Fagales</taxon>
        <taxon>Myricaceae</taxon>
        <taxon>Morella</taxon>
    </lineage>
</organism>
<evidence type="ECO:0000256" key="1">
    <source>
        <dbReference type="ARBA" id="ARBA00008668"/>
    </source>
</evidence>
<comment type="caution">
    <text evidence="4">The sequence shown here is derived from an EMBL/GenBank/DDBJ whole genome shotgun (WGS) entry which is preliminary data.</text>
</comment>
<feature type="signal peptide" evidence="3">
    <location>
        <begin position="1"/>
        <end position="20"/>
    </location>
</feature>
<reference evidence="4 5" key="1">
    <citation type="journal article" date="2019" name="Plant Biotechnol. J.">
        <title>The red bayberry genome and genetic basis of sex determination.</title>
        <authorList>
            <person name="Jia H.M."/>
            <person name="Jia H.J."/>
            <person name="Cai Q.L."/>
            <person name="Wang Y."/>
            <person name="Zhao H.B."/>
            <person name="Yang W.F."/>
            <person name="Wang G.Y."/>
            <person name="Li Y.H."/>
            <person name="Zhan D.L."/>
            <person name="Shen Y.T."/>
            <person name="Niu Q.F."/>
            <person name="Chang L."/>
            <person name="Qiu J."/>
            <person name="Zhao L."/>
            <person name="Xie H.B."/>
            <person name="Fu W.Y."/>
            <person name="Jin J."/>
            <person name="Li X.W."/>
            <person name="Jiao Y."/>
            <person name="Zhou C.C."/>
            <person name="Tu T."/>
            <person name="Chai C.Y."/>
            <person name="Gao J.L."/>
            <person name="Fan L.J."/>
            <person name="van de Weg E."/>
            <person name="Wang J.Y."/>
            <person name="Gao Z.S."/>
        </authorList>
    </citation>
    <scope>NUCLEOTIDE SEQUENCE [LARGE SCALE GENOMIC DNA]</scope>
    <source>
        <tissue evidence="4">Leaves</tissue>
    </source>
</reference>
<dbReference type="PROSITE" id="PS51257">
    <property type="entry name" value="PROKAR_LIPOPROTEIN"/>
    <property type="match status" value="1"/>
</dbReference>
<evidence type="ECO:0000313" key="4">
    <source>
        <dbReference type="EMBL" id="KAB1209536.1"/>
    </source>
</evidence>
<dbReference type="CDD" id="cd01837">
    <property type="entry name" value="SGNH_plant_lipase_like"/>
    <property type="match status" value="1"/>
</dbReference>
<keyword evidence="5" id="KW-1185">Reference proteome</keyword>
<dbReference type="EMBL" id="RXIC02000024">
    <property type="protein sequence ID" value="KAB1209536.1"/>
    <property type="molecule type" value="Genomic_DNA"/>
</dbReference>
<name>A0A6A1VBG9_9ROSI</name>
<dbReference type="InterPro" id="IPR036514">
    <property type="entry name" value="SGNH_hydro_sf"/>
</dbReference>
<dbReference type="InterPro" id="IPR001087">
    <property type="entry name" value="GDSL"/>
</dbReference>
<dbReference type="InterPro" id="IPR035669">
    <property type="entry name" value="SGNH_plant_lipase-like"/>
</dbReference>
<dbReference type="Proteomes" id="UP000516437">
    <property type="component" value="Chromosome 6"/>
</dbReference>
<dbReference type="Gene3D" id="3.40.50.1110">
    <property type="entry name" value="SGNH hydrolase"/>
    <property type="match status" value="1"/>
</dbReference>
<comment type="similarity">
    <text evidence="1">Belongs to the 'GDSL' lipolytic enzyme family.</text>
</comment>
<dbReference type="GO" id="GO:0006629">
    <property type="term" value="P:lipid metabolic process"/>
    <property type="evidence" value="ECO:0007669"/>
    <property type="project" value="InterPro"/>
</dbReference>
<proteinExistence type="inferred from homology"/>
<dbReference type="InterPro" id="IPR044552">
    <property type="entry name" value="GLIP1-5/GLL25"/>
</dbReference>
<protein>
    <submittedName>
        <fullName evidence="4">GDSL esterase/lipase 5</fullName>
    </submittedName>
</protein>
<accession>A0A6A1VBG9</accession>